<gene>
    <name evidence="1" type="ORF">A4X13_0g7392</name>
</gene>
<dbReference type="Proteomes" id="UP000077521">
    <property type="component" value="Unassembled WGS sequence"/>
</dbReference>
<name>A0A8T8SJK3_9BASI</name>
<comment type="caution">
    <text evidence="1">The sequence shown here is derived from an EMBL/GenBank/DDBJ whole genome shotgun (WGS) entry which is preliminary data.</text>
</comment>
<reference evidence="1" key="1">
    <citation type="submission" date="2016-04" db="EMBL/GenBank/DDBJ databases">
        <authorList>
            <person name="Nguyen H.D."/>
            <person name="Samba Siva P."/>
            <person name="Cullis J."/>
            <person name="Levesque C.A."/>
            <person name="Hambleton S."/>
        </authorList>
    </citation>
    <scope>NUCLEOTIDE SEQUENCE</scope>
    <source>
        <strain evidence="1">DAOMC 236416</strain>
    </source>
</reference>
<accession>A0A8T8SJK3</accession>
<sequence length="45" mass="5137">MGLKALAYTCREGFSLTAPGRLETFLRPQHMQILESLAWVLVQFL</sequence>
<organism evidence="1 2">
    <name type="scientific">Tilletia indica</name>
    <dbReference type="NCBI Taxonomy" id="43049"/>
    <lineage>
        <taxon>Eukaryota</taxon>
        <taxon>Fungi</taxon>
        <taxon>Dikarya</taxon>
        <taxon>Basidiomycota</taxon>
        <taxon>Ustilaginomycotina</taxon>
        <taxon>Exobasidiomycetes</taxon>
        <taxon>Tilletiales</taxon>
        <taxon>Tilletiaceae</taxon>
        <taxon>Tilletia</taxon>
    </lineage>
</organism>
<feature type="non-terminal residue" evidence="1">
    <location>
        <position position="1"/>
    </location>
</feature>
<proteinExistence type="predicted"/>
<reference evidence="1" key="2">
    <citation type="journal article" date="2019" name="IMA Fungus">
        <title>Genome sequencing and comparison of five Tilletia species to identify candidate genes for the detection of regulated species infecting wheat.</title>
        <authorList>
            <person name="Nguyen H.D.T."/>
            <person name="Sultana T."/>
            <person name="Kesanakurti P."/>
            <person name="Hambleton S."/>
        </authorList>
    </citation>
    <scope>NUCLEOTIDE SEQUENCE</scope>
    <source>
        <strain evidence="1">DAOMC 236416</strain>
    </source>
</reference>
<keyword evidence="2" id="KW-1185">Reference proteome</keyword>
<protein>
    <submittedName>
        <fullName evidence="1">Uncharacterized protein</fullName>
    </submittedName>
</protein>
<evidence type="ECO:0000313" key="1">
    <source>
        <dbReference type="EMBL" id="KAE8241491.1"/>
    </source>
</evidence>
<dbReference type="EMBL" id="LWDF02000901">
    <property type="protein sequence ID" value="KAE8241491.1"/>
    <property type="molecule type" value="Genomic_DNA"/>
</dbReference>
<evidence type="ECO:0000313" key="2">
    <source>
        <dbReference type="Proteomes" id="UP000077521"/>
    </source>
</evidence>
<dbReference type="AlphaFoldDB" id="A0A8T8SJK3"/>